<organism evidence="7 8">
    <name type="scientific">Luteimonas salinisoli</name>
    <dbReference type="NCBI Taxonomy" id="2752307"/>
    <lineage>
        <taxon>Bacteria</taxon>
        <taxon>Pseudomonadati</taxon>
        <taxon>Pseudomonadota</taxon>
        <taxon>Gammaproteobacteria</taxon>
        <taxon>Lysobacterales</taxon>
        <taxon>Lysobacteraceae</taxon>
        <taxon>Luteimonas</taxon>
    </lineage>
</organism>
<feature type="domain" description="PAS" evidence="4">
    <location>
        <begin position="510"/>
        <end position="580"/>
    </location>
</feature>
<dbReference type="Gene3D" id="3.30.450.20">
    <property type="entry name" value="PAS domain"/>
    <property type="match status" value="4"/>
</dbReference>
<dbReference type="NCBIfam" id="TIGR00254">
    <property type="entry name" value="GGDEF"/>
    <property type="match status" value="1"/>
</dbReference>
<dbReference type="Pfam" id="PF00989">
    <property type="entry name" value="PAS"/>
    <property type="match status" value="2"/>
</dbReference>
<dbReference type="PROSITE" id="PS50110">
    <property type="entry name" value="RESPONSE_REGULATORY"/>
    <property type="match status" value="1"/>
</dbReference>
<dbReference type="PANTHER" id="PTHR44757:SF2">
    <property type="entry name" value="BIOFILM ARCHITECTURE MAINTENANCE PROTEIN MBAA"/>
    <property type="match status" value="1"/>
</dbReference>
<evidence type="ECO:0000256" key="2">
    <source>
        <dbReference type="SAM" id="Coils"/>
    </source>
</evidence>
<dbReference type="SUPFAM" id="SSF55785">
    <property type="entry name" value="PYP-like sensor domain (PAS domain)"/>
    <property type="match status" value="4"/>
</dbReference>
<dbReference type="PROSITE" id="PS50887">
    <property type="entry name" value="GGDEF"/>
    <property type="match status" value="1"/>
</dbReference>
<dbReference type="PANTHER" id="PTHR44757">
    <property type="entry name" value="DIGUANYLATE CYCLASE DGCP"/>
    <property type="match status" value="1"/>
</dbReference>
<dbReference type="SMART" id="SM00448">
    <property type="entry name" value="REC"/>
    <property type="match status" value="1"/>
</dbReference>
<feature type="domain" description="Response regulatory" evidence="3">
    <location>
        <begin position="6"/>
        <end position="123"/>
    </location>
</feature>
<feature type="domain" description="PAS" evidence="4">
    <location>
        <begin position="136"/>
        <end position="207"/>
    </location>
</feature>
<dbReference type="InterPro" id="IPR043128">
    <property type="entry name" value="Rev_trsase/Diguanyl_cyclase"/>
</dbReference>
<dbReference type="InterPro" id="IPR001789">
    <property type="entry name" value="Sig_transdc_resp-reg_receiver"/>
</dbReference>
<dbReference type="AlphaFoldDB" id="A0A853JAD9"/>
<evidence type="ECO:0000259" key="3">
    <source>
        <dbReference type="PROSITE" id="PS50110"/>
    </source>
</evidence>
<dbReference type="InterPro" id="IPR013656">
    <property type="entry name" value="PAS_4"/>
</dbReference>
<dbReference type="InterPro" id="IPR013767">
    <property type="entry name" value="PAS_fold"/>
</dbReference>
<sequence length="804" mass="88603">MSPAQTILLVEDTRTDAMLYAALLKRAQHATRRVDFAPTLGAALQMLATTPYDAVLLDLGLPDCRGVEGVERIAGRYPGVPVIVLTGNDEAGIGAEAIAAGAQDYLRKVEARADTLERALRYASVRQRNENLERESREELRALFDHNPVPVFVYDEQTLSMLAANEAAASFYGYGREGMLALSALDVCAPEEHDAFLDELRSAPGDHRDARDCRHITADGRVLSVQMHTDRIRFQGRDCRIAIVLDVTAQREAQRRVADSERRYRAVFEQSLGCFCTHDLDGVLIALNPAAATALGRDAEEMIGHRLSEYLPAGAQQPFRDYLVRIRAQGEDRGLIAPLHRSGAPRTWIYHNRLFRPEGEPPIVLAYAQDITEQRRTEQALRARTAEMAAINDAAPLGLFHTDAQGMCTYVNRTFEQLSGLDQAQALGQGWLAALHPDDRERVHAEWQRAAAGEQERYSGEQRFLHADGRVVCVKVHAARLNLDGVHAGFVGAIQDVTREREAQAATKRGQRRLATLADALPLLLMFLDRNGRVEFANRGWLEELQRPAAEIVGRPLVELIQEPATPYFVEGVYRALEGEQHEVELEDPHGAVLRSWNAVFIPQQDHRGRVDGVHVMLRDVTLERARQRELADRADRDALTGLLNRAGFDIRAQRCWKTAAGTQQAMAVFFLDLDDFKTVNDELGHAVGDALLVDIASTLVDVLRTEDLLARMGGDEFAVIAVHVDDDETASLVAAKLVDAVSHVASRYATGSGGGVSCSVGYHVADPARIPLSTALKRADEALYIAKRAGKHCASPWPGGARA</sequence>
<dbReference type="SUPFAM" id="SSF55073">
    <property type="entry name" value="Nucleotide cyclase"/>
    <property type="match status" value="1"/>
</dbReference>
<evidence type="ECO:0000259" key="6">
    <source>
        <dbReference type="PROSITE" id="PS50887"/>
    </source>
</evidence>
<dbReference type="SMART" id="SM00091">
    <property type="entry name" value="PAS"/>
    <property type="match status" value="4"/>
</dbReference>
<dbReference type="InterPro" id="IPR000700">
    <property type="entry name" value="PAS-assoc_C"/>
</dbReference>
<dbReference type="PROSITE" id="PS50112">
    <property type="entry name" value="PAS"/>
    <property type="match status" value="4"/>
</dbReference>
<evidence type="ECO:0000256" key="1">
    <source>
        <dbReference type="PROSITE-ProRule" id="PRU00169"/>
    </source>
</evidence>
<accession>A0A853JAD9</accession>
<keyword evidence="2" id="KW-0175">Coiled coil</keyword>
<dbReference type="Pfam" id="PF00072">
    <property type="entry name" value="Response_reg"/>
    <property type="match status" value="1"/>
</dbReference>
<reference evidence="7 8" key="1">
    <citation type="submission" date="2020-07" db="EMBL/GenBank/DDBJ databases">
        <title>Luteimonas sp. SJ-92.</title>
        <authorList>
            <person name="Huang X.-X."/>
            <person name="Xu L."/>
            <person name="Sun J.-Q."/>
        </authorList>
    </citation>
    <scope>NUCLEOTIDE SEQUENCE [LARGE SCALE GENOMIC DNA]</scope>
    <source>
        <strain evidence="7 8">SJ-92</strain>
    </source>
</reference>
<dbReference type="GO" id="GO:0006355">
    <property type="term" value="P:regulation of DNA-templated transcription"/>
    <property type="evidence" value="ECO:0007669"/>
    <property type="project" value="InterPro"/>
</dbReference>
<dbReference type="Pfam" id="PF08448">
    <property type="entry name" value="PAS_4"/>
    <property type="match status" value="2"/>
</dbReference>
<dbReference type="InterPro" id="IPR011006">
    <property type="entry name" value="CheY-like_superfamily"/>
</dbReference>
<dbReference type="InterPro" id="IPR052155">
    <property type="entry name" value="Biofilm_reg_signaling"/>
</dbReference>
<feature type="modified residue" description="4-aspartylphosphate" evidence="1">
    <location>
        <position position="58"/>
    </location>
</feature>
<dbReference type="InterPro" id="IPR035965">
    <property type="entry name" value="PAS-like_dom_sf"/>
</dbReference>
<feature type="domain" description="PAS" evidence="4">
    <location>
        <begin position="384"/>
        <end position="454"/>
    </location>
</feature>
<dbReference type="CDD" id="cd00156">
    <property type="entry name" value="REC"/>
    <property type="match status" value="1"/>
</dbReference>
<dbReference type="RefSeq" id="WP_180677441.1">
    <property type="nucleotide sequence ID" value="NZ_JACCKA010000030.1"/>
</dbReference>
<proteinExistence type="predicted"/>
<comment type="caution">
    <text evidence="7">The sequence shown here is derived from an EMBL/GenBank/DDBJ whole genome shotgun (WGS) entry which is preliminary data.</text>
</comment>
<dbReference type="Pfam" id="PF00990">
    <property type="entry name" value="GGDEF"/>
    <property type="match status" value="1"/>
</dbReference>
<protein>
    <submittedName>
        <fullName evidence="7">PAS domain S-box protein</fullName>
    </submittedName>
</protein>
<gene>
    <name evidence="7" type="ORF">H0E84_04520</name>
</gene>
<feature type="domain" description="PAC" evidence="5">
    <location>
        <begin position="458"/>
        <end position="509"/>
    </location>
</feature>
<dbReference type="GO" id="GO:0000160">
    <property type="term" value="P:phosphorelay signal transduction system"/>
    <property type="evidence" value="ECO:0007669"/>
    <property type="project" value="InterPro"/>
</dbReference>
<dbReference type="Gene3D" id="3.40.50.2300">
    <property type="match status" value="1"/>
</dbReference>
<name>A0A853JAD9_9GAMM</name>
<dbReference type="Gene3D" id="3.30.70.270">
    <property type="match status" value="1"/>
</dbReference>
<evidence type="ECO:0000313" key="7">
    <source>
        <dbReference type="EMBL" id="NZA25637.1"/>
    </source>
</evidence>
<dbReference type="PROSITE" id="PS50113">
    <property type="entry name" value="PAC"/>
    <property type="match status" value="1"/>
</dbReference>
<keyword evidence="1" id="KW-0597">Phosphoprotein</keyword>
<dbReference type="CDD" id="cd01949">
    <property type="entry name" value="GGDEF"/>
    <property type="match status" value="1"/>
</dbReference>
<evidence type="ECO:0000259" key="4">
    <source>
        <dbReference type="PROSITE" id="PS50112"/>
    </source>
</evidence>
<dbReference type="SUPFAM" id="SSF52172">
    <property type="entry name" value="CheY-like"/>
    <property type="match status" value="1"/>
</dbReference>
<feature type="domain" description="PAS" evidence="4">
    <location>
        <begin position="260"/>
        <end position="330"/>
    </location>
</feature>
<dbReference type="SMART" id="SM00267">
    <property type="entry name" value="GGDEF"/>
    <property type="match status" value="1"/>
</dbReference>
<feature type="coiled-coil region" evidence="2">
    <location>
        <begin position="99"/>
        <end position="142"/>
    </location>
</feature>
<feature type="domain" description="GGDEF" evidence="6">
    <location>
        <begin position="665"/>
        <end position="800"/>
    </location>
</feature>
<evidence type="ECO:0000259" key="5">
    <source>
        <dbReference type="PROSITE" id="PS50113"/>
    </source>
</evidence>
<dbReference type="InterPro" id="IPR000014">
    <property type="entry name" value="PAS"/>
</dbReference>
<dbReference type="CDD" id="cd00130">
    <property type="entry name" value="PAS"/>
    <property type="match status" value="4"/>
</dbReference>
<evidence type="ECO:0000313" key="8">
    <source>
        <dbReference type="Proteomes" id="UP000578091"/>
    </source>
</evidence>
<dbReference type="EMBL" id="JACCKA010000030">
    <property type="protein sequence ID" value="NZA25637.1"/>
    <property type="molecule type" value="Genomic_DNA"/>
</dbReference>
<dbReference type="Proteomes" id="UP000578091">
    <property type="component" value="Unassembled WGS sequence"/>
</dbReference>
<keyword evidence="8" id="KW-1185">Reference proteome</keyword>
<dbReference type="InterPro" id="IPR029787">
    <property type="entry name" value="Nucleotide_cyclase"/>
</dbReference>
<dbReference type="NCBIfam" id="TIGR00229">
    <property type="entry name" value="sensory_box"/>
    <property type="match status" value="3"/>
</dbReference>
<dbReference type="InterPro" id="IPR000160">
    <property type="entry name" value="GGDEF_dom"/>
</dbReference>